<dbReference type="Gene3D" id="3.40.50.410">
    <property type="entry name" value="von Willebrand factor, type A domain"/>
    <property type="match status" value="1"/>
</dbReference>
<name>A0A3N4LUA6_9PEZI</name>
<sequence length="389" mass="43800">MMEFVKAHDLKRILGENLTDKQLRQQLLPQAKIAANLPINLNCVNRELVMNLAILSLYDLAVLIDDSISMEFEEAGKRKVAVKNVLAFIADIYGAVSDKKRGISAIRFLNGNDDLDADNIMTAAEIDKVIDNHEFEGLTRIGTGLMQKILKPFVFDQTVPWNKKSGEARKLKQLGRPLLIMVITDGAVEGEPPSRLRQAIQSVVDSLKRDNFDPKTTKAIAFQFARVGNDRDAKKFLEHLDNKSSVKDYVDTLAGGDLMEIMGMRTKDQALTEKHQRRMIKLLLGPINSKYDKLPSKEKKQKPSEVETGYNSADDFNDEDEDDEGEDDDEEDENNVDDDEDGNDSSVNRKQANQKQANRKQANQKQVNQRRSSNTGVHNSDGFYEVDSV</sequence>
<evidence type="ECO:0000313" key="3">
    <source>
        <dbReference type="EMBL" id="RPB26493.1"/>
    </source>
</evidence>
<dbReference type="AlphaFoldDB" id="A0A3N4LUA6"/>
<reference evidence="3 4" key="1">
    <citation type="journal article" date="2018" name="Nat. Ecol. Evol.">
        <title>Pezizomycetes genomes reveal the molecular basis of ectomycorrhizal truffle lifestyle.</title>
        <authorList>
            <person name="Murat C."/>
            <person name="Payen T."/>
            <person name="Noel B."/>
            <person name="Kuo A."/>
            <person name="Morin E."/>
            <person name="Chen J."/>
            <person name="Kohler A."/>
            <person name="Krizsan K."/>
            <person name="Balestrini R."/>
            <person name="Da Silva C."/>
            <person name="Montanini B."/>
            <person name="Hainaut M."/>
            <person name="Levati E."/>
            <person name="Barry K.W."/>
            <person name="Belfiori B."/>
            <person name="Cichocki N."/>
            <person name="Clum A."/>
            <person name="Dockter R.B."/>
            <person name="Fauchery L."/>
            <person name="Guy J."/>
            <person name="Iotti M."/>
            <person name="Le Tacon F."/>
            <person name="Lindquist E.A."/>
            <person name="Lipzen A."/>
            <person name="Malagnac F."/>
            <person name="Mello A."/>
            <person name="Molinier V."/>
            <person name="Miyauchi S."/>
            <person name="Poulain J."/>
            <person name="Riccioni C."/>
            <person name="Rubini A."/>
            <person name="Sitrit Y."/>
            <person name="Splivallo R."/>
            <person name="Traeger S."/>
            <person name="Wang M."/>
            <person name="Zifcakova L."/>
            <person name="Wipf D."/>
            <person name="Zambonelli A."/>
            <person name="Paolocci F."/>
            <person name="Nowrousian M."/>
            <person name="Ottonello S."/>
            <person name="Baldrian P."/>
            <person name="Spatafora J.W."/>
            <person name="Henrissat B."/>
            <person name="Nagy L.G."/>
            <person name="Aury J.M."/>
            <person name="Wincker P."/>
            <person name="Grigoriev I.V."/>
            <person name="Bonfante P."/>
            <person name="Martin F.M."/>
        </authorList>
    </citation>
    <scope>NUCLEOTIDE SEQUENCE [LARGE SCALE GENOMIC DNA]</scope>
    <source>
        <strain evidence="3 4">ATCC MYA-4762</strain>
    </source>
</reference>
<dbReference type="Proteomes" id="UP000267821">
    <property type="component" value="Unassembled WGS sequence"/>
</dbReference>
<accession>A0A3N4LUA6</accession>
<evidence type="ECO:0000313" key="4">
    <source>
        <dbReference type="Proteomes" id="UP000267821"/>
    </source>
</evidence>
<dbReference type="SUPFAM" id="SSF53300">
    <property type="entry name" value="vWA-like"/>
    <property type="match status" value="1"/>
</dbReference>
<dbReference type="InterPro" id="IPR016024">
    <property type="entry name" value="ARM-type_fold"/>
</dbReference>
<dbReference type="InterPro" id="IPR002035">
    <property type="entry name" value="VWF_A"/>
</dbReference>
<evidence type="ECO:0000259" key="2">
    <source>
        <dbReference type="PROSITE" id="PS50234"/>
    </source>
</evidence>
<feature type="compositionally biased region" description="Acidic residues" evidence="1">
    <location>
        <begin position="315"/>
        <end position="343"/>
    </location>
</feature>
<dbReference type="PANTHER" id="PTHR34706">
    <property type="entry name" value="SLR1338 PROTEIN"/>
    <property type="match status" value="1"/>
</dbReference>
<keyword evidence="4" id="KW-1185">Reference proteome</keyword>
<organism evidence="3 4">
    <name type="scientific">Terfezia boudieri ATCC MYA-4762</name>
    <dbReference type="NCBI Taxonomy" id="1051890"/>
    <lineage>
        <taxon>Eukaryota</taxon>
        <taxon>Fungi</taxon>
        <taxon>Dikarya</taxon>
        <taxon>Ascomycota</taxon>
        <taxon>Pezizomycotina</taxon>
        <taxon>Pezizomycetes</taxon>
        <taxon>Pezizales</taxon>
        <taxon>Pezizaceae</taxon>
        <taxon>Terfezia</taxon>
    </lineage>
</organism>
<proteinExistence type="predicted"/>
<dbReference type="InParanoid" id="A0A3N4LUA6"/>
<dbReference type="SUPFAM" id="SSF48371">
    <property type="entry name" value="ARM repeat"/>
    <property type="match status" value="1"/>
</dbReference>
<protein>
    <recommendedName>
        <fullName evidence="2">VWFA domain-containing protein</fullName>
    </recommendedName>
</protein>
<feature type="domain" description="VWFA" evidence="2">
    <location>
        <begin position="59"/>
        <end position="283"/>
    </location>
</feature>
<feature type="compositionally biased region" description="Basic and acidic residues" evidence="1">
    <location>
        <begin position="290"/>
        <end position="305"/>
    </location>
</feature>
<dbReference type="PANTHER" id="PTHR34706:SF1">
    <property type="entry name" value="VWFA DOMAIN-CONTAINING PROTEIN"/>
    <property type="match status" value="1"/>
</dbReference>
<evidence type="ECO:0000256" key="1">
    <source>
        <dbReference type="SAM" id="MobiDB-lite"/>
    </source>
</evidence>
<feature type="compositionally biased region" description="Low complexity" evidence="1">
    <location>
        <begin position="348"/>
        <end position="371"/>
    </location>
</feature>
<dbReference type="EMBL" id="ML121534">
    <property type="protein sequence ID" value="RPB26493.1"/>
    <property type="molecule type" value="Genomic_DNA"/>
</dbReference>
<dbReference type="PROSITE" id="PS50234">
    <property type="entry name" value="VWFA"/>
    <property type="match status" value="1"/>
</dbReference>
<dbReference type="InterPro" id="IPR036465">
    <property type="entry name" value="vWFA_dom_sf"/>
</dbReference>
<dbReference type="OrthoDB" id="2142040at2759"/>
<feature type="region of interest" description="Disordered" evidence="1">
    <location>
        <begin position="290"/>
        <end position="389"/>
    </location>
</feature>
<gene>
    <name evidence="3" type="ORF">L211DRAFT_680755</name>
</gene>